<reference evidence="3" key="1">
    <citation type="submission" date="2006-06" db="EMBL/GenBank/DDBJ databases">
        <title>Complete sequence of Plasmid 2 of Chelativorans sp. BNC1.</title>
        <authorList>
            <consortium name="US DOE Joint Genome Institute"/>
            <person name="Copeland A."/>
            <person name="Lucas S."/>
            <person name="Lapidus A."/>
            <person name="Barry K."/>
            <person name="Detter J.C."/>
            <person name="Glavina del Rio T."/>
            <person name="Hammon N."/>
            <person name="Israni S."/>
            <person name="Dalin E."/>
            <person name="Tice H."/>
            <person name="Pitluck S."/>
            <person name="Chertkov O."/>
            <person name="Brettin T."/>
            <person name="Bruce D."/>
            <person name="Han C."/>
            <person name="Tapia R."/>
            <person name="Gilna P."/>
            <person name="Schmutz J."/>
            <person name="Larimer F."/>
            <person name="Land M."/>
            <person name="Hauser L."/>
            <person name="Kyrpides N."/>
            <person name="Mikhailova N."/>
            <person name="Richardson P."/>
        </authorList>
    </citation>
    <scope>NUCLEOTIDE SEQUENCE</scope>
    <source>
        <strain evidence="3">BNC1</strain>
        <plasmid evidence="3">2</plasmid>
    </source>
</reference>
<dbReference type="InterPro" id="IPR034593">
    <property type="entry name" value="DgoD-like"/>
</dbReference>
<dbReference type="GO" id="GO:0008869">
    <property type="term" value="F:galactonate dehydratase activity"/>
    <property type="evidence" value="ECO:0007669"/>
    <property type="project" value="UniProtKB-EC"/>
</dbReference>
<dbReference type="PANTHER" id="PTHR48080">
    <property type="entry name" value="D-GALACTONATE DEHYDRATASE-RELATED"/>
    <property type="match status" value="1"/>
</dbReference>
<dbReference type="AlphaFoldDB" id="Q11AL3"/>
<dbReference type="Pfam" id="PF02746">
    <property type="entry name" value="MR_MLE_N"/>
    <property type="match status" value="1"/>
</dbReference>
<dbReference type="InterPro" id="IPR018110">
    <property type="entry name" value="Mandel_Rmase/mucon_lact_enz_CS"/>
</dbReference>
<dbReference type="HOGENOM" id="CLU_030273_3_2_5"/>
<dbReference type="InterPro" id="IPR029017">
    <property type="entry name" value="Enolase-like_N"/>
</dbReference>
<geneLocation type="plasmid" evidence="3">
    <name>2</name>
</geneLocation>
<dbReference type="PROSITE" id="PS00908">
    <property type="entry name" value="MR_MLE_1"/>
    <property type="match status" value="1"/>
</dbReference>
<keyword evidence="3" id="KW-0614">Plasmid</keyword>
<organism evidence="3">
    <name type="scientific">Chelativorans sp. (strain BNC1)</name>
    <dbReference type="NCBI Taxonomy" id="266779"/>
    <lineage>
        <taxon>Bacteria</taxon>
        <taxon>Pseudomonadati</taxon>
        <taxon>Pseudomonadota</taxon>
        <taxon>Alphaproteobacteria</taxon>
        <taxon>Hyphomicrobiales</taxon>
        <taxon>Phyllobacteriaceae</taxon>
        <taxon>Chelativorans</taxon>
    </lineage>
</organism>
<dbReference type="Gene3D" id="3.30.390.10">
    <property type="entry name" value="Enolase-like, N-terminal domain"/>
    <property type="match status" value="1"/>
</dbReference>
<dbReference type="SUPFAM" id="SSF54826">
    <property type="entry name" value="Enolase N-terminal domain-like"/>
    <property type="match status" value="1"/>
</dbReference>
<dbReference type="SUPFAM" id="SSF51604">
    <property type="entry name" value="Enolase C-terminal domain-like"/>
    <property type="match status" value="1"/>
</dbReference>
<gene>
    <name evidence="3" type="ordered locus">Meso_4537</name>
</gene>
<evidence type="ECO:0000313" key="3">
    <source>
        <dbReference type="EMBL" id="ABG65562.1"/>
    </source>
</evidence>
<dbReference type="InterPro" id="IPR013342">
    <property type="entry name" value="Mandelate_racemase_C"/>
</dbReference>
<dbReference type="GO" id="GO:0000287">
    <property type="term" value="F:magnesium ion binding"/>
    <property type="evidence" value="ECO:0007669"/>
    <property type="project" value="UniProtKB-ARBA"/>
</dbReference>
<dbReference type="CDD" id="cd03316">
    <property type="entry name" value="MR_like"/>
    <property type="match status" value="1"/>
</dbReference>
<evidence type="ECO:0000259" key="2">
    <source>
        <dbReference type="SMART" id="SM00922"/>
    </source>
</evidence>
<dbReference type="OrthoDB" id="9802699at2"/>
<dbReference type="InterPro" id="IPR036849">
    <property type="entry name" value="Enolase-like_C_sf"/>
</dbReference>
<name>Q11AL3_CHESB</name>
<dbReference type="InterPro" id="IPR013341">
    <property type="entry name" value="Mandelate_racemase_N_dom"/>
</dbReference>
<dbReference type="Gene3D" id="3.20.20.120">
    <property type="entry name" value="Enolase-like C-terminal domain"/>
    <property type="match status" value="1"/>
</dbReference>
<dbReference type="EC" id="4.2.1.6" evidence="3"/>
<keyword evidence="1 3" id="KW-0456">Lyase</keyword>
<dbReference type="eggNOG" id="COG4948">
    <property type="taxonomic scope" value="Bacteria"/>
</dbReference>
<dbReference type="SMART" id="SM00922">
    <property type="entry name" value="MR_MLE"/>
    <property type="match status" value="1"/>
</dbReference>
<dbReference type="InterPro" id="IPR029065">
    <property type="entry name" value="Enolase_C-like"/>
</dbReference>
<proteinExistence type="predicted"/>
<dbReference type="KEGG" id="mes:Meso_4537"/>
<accession>Q11AL3</accession>
<dbReference type="PANTHER" id="PTHR48080:SF2">
    <property type="entry name" value="D-GALACTONATE DEHYDRATASE"/>
    <property type="match status" value="1"/>
</dbReference>
<evidence type="ECO:0000256" key="1">
    <source>
        <dbReference type="ARBA" id="ARBA00023239"/>
    </source>
</evidence>
<sequence length="385" mass="42233">MIITKAVPLFIDRFLFVRIETDKGISGIGESGAWGHLEASAAAISKFGEYLVGKDARQIEHHWQVMRRAHHFTGAAISGAISAIDIALWDIKGKAYGVPIYQLLGGAVRSKARLYAHVKGRTIEKLIGLASSLQERGFTAFGHLNPFLDEDVHEAYFKPHARKMKDAIENVFKLREALGHEADLCIELHRRLTAAEAVTFARAIEQTLPMFVEDPVPPEGIDTMALVADRVPVPIATGERFTDMHQFQMLLARRGVHFLRPCICLCGGITAGRKIAALAEASDAQIVPHNPLSPISLAACLQLDAAIGNFAIQEYPVANPESEGYSQLRAHTMVTGLPEPVGGFIEIPSGPGLGIELVEDAERKYPRKTRTIHMRPHFDGSMIDQ</sequence>
<feature type="domain" description="Mandelate racemase/muconate lactonizing enzyme C-terminal" evidence="2">
    <location>
        <begin position="123"/>
        <end position="234"/>
    </location>
</feature>
<dbReference type="SFLD" id="SFLDS00001">
    <property type="entry name" value="Enolase"/>
    <property type="match status" value="1"/>
</dbReference>
<dbReference type="GO" id="GO:0009063">
    <property type="term" value="P:amino acid catabolic process"/>
    <property type="evidence" value="ECO:0007669"/>
    <property type="project" value="InterPro"/>
</dbReference>
<dbReference type="Pfam" id="PF13378">
    <property type="entry name" value="MR_MLE_C"/>
    <property type="match status" value="1"/>
</dbReference>
<dbReference type="EMBL" id="CP000391">
    <property type="protein sequence ID" value="ABG65562.1"/>
    <property type="molecule type" value="Genomic_DNA"/>
</dbReference>
<protein>
    <submittedName>
        <fullName evidence="3">Galactonate dehydratase</fullName>
        <ecNumber evidence="3">4.2.1.6</ecNumber>
    </submittedName>
</protein>